<protein>
    <submittedName>
        <fullName evidence="1">Uncharacterized protein</fullName>
    </submittedName>
</protein>
<proteinExistence type="predicted"/>
<evidence type="ECO:0000313" key="1">
    <source>
        <dbReference type="EMBL" id="DAE29090.1"/>
    </source>
</evidence>
<sequence length="46" mass="4933">MLFKATNGTITLTEYVPIIRSGINGLNGITYSLQLSNISLSYAPAD</sequence>
<accession>A0A8S5RD77</accession>
<name>A0A8S5RD77_9VIRU</name>
<organism evidence="1">
    <name type="scientific">virus sp. ctx9V1</name>
    <dbReference type="NCBI Taxonomy" id="2828001"/>
    <lineage>
        <taxon>Viruses</taxon>
    </lineage>
</organism>
<dbReference type="EMBL" id="BK059093">
    <property type="protein sequence ID" value="DAE29090.1"/>
    <property type="molecule type" value="Genomic_DNA"/>
</dbReference>
<reference evidence="1" key="1">
    <citation type="journal article" date="2021" name="Proc. Natl. Acad. Sci. U.S.A.">
        <title>A Catalog of Tens of Thousands of Viruses from Human Metagenomes Reveals Hidden Associations with Chronic Diseases.</title>
        <authorList>
            <person name="Tisza M.J."/>
            <person name="Buck C.B."/>
        </authorList>
    </citation>
    <scope>NUCLEOTIDE SEQUENCE</scope>
    <source>
        <strain evidence="1">Ctx9V1</strain>
    </source>
</reference>